<dbReference type="GO" id="GO:0042800">
    <property type="term" value="F:histone H3K4 methyltransferase activity"/>
    <property type="evidence" value="ECO:0007669"/>
    <property type="project" value="TreeGrafter"/>
</dbReference>
<dbReference type="PANTHER" id="PTHR46060">
    <property type="entry name" value="MARINER MOS1 TRANSPOSASE-LIKE PROTEIN"/>
    <property type="match status" value="1"/>
</dbReference>
<reference evidence="1 2" key="1">
    <citation type="submission" date="2015-07" db="EMBL/GenBank/DDBJ databases">
        <title>The genome of Habropoda laboriosa.</title>
        <authorList>
            <person name="Pan H."/>
            <person name="Kapheim K."/>
        </authorList>
    </citation>
    <scope>NUCLEOTIDE SEQUENCE [LARGE SCALE GENOMIC DNA]</scope>
    <source>
        <strain evidence="1">0110345459</strain>
    </source>
</reference>
<feature type="non-terminal residue" evidence="1">
    <location>
        <position position="1"/>
    </location>
</feature>
<dbReference type="GO" id="GO:0000014">
    <property type="term" value="F:single-stranded DNA endodeoxyribonuclease activity"/>
    <property type="evidence" value="ECO:0007669"/>
    <property type="project" value="TreeGrafter"/>
</dbReference>
<name>A0A0L7RFN8_9HYME</name>
<dbReference type="GO" id="GO:0015074">
    <property type="term" value="P:DNA integration"/>
    <property type="evidence" value="ECO:0007669"/>
    <property type="project" value="TreeGrafter"/>
</dbReference>
<keyword evidence="1" id="KW-0808">Transferase</keyword>
<accession>A0A0L7RFN8</accession>
<dbReference type="GO" id="GO:0006303">
    <property type="term" value="P:double-strand break repair via nonhomologous end joining"/>
    <property type="evidence" value="ECO:0007669"/>
    <property type="project" value="TreeGrafter"/>
</dbReference>
<dbReference type="GO" id="GO:0003697">
    <property type="term" value="F:single-stranded DNA binding"/>
    <property type="evidence" value="ECO:0007669"/>
    <property type="project" value="TreeGrafter"/>
</dbReference>
<dbReference type="GO" id="GO:0000793">
    <property type="term" value="C:condensed chromosome"/>
    <property type="evidence" value="ECO:0007669"/>
    <property type="project" value="TreeGrafter"/>
</dbReference>
<dbReference type="GO" id="GO:0003690">
    <property type="term" value="F:double-stranded DNA binding"/>
    <property type="evidence" value="ECO:0007669"/>
    <property type="project" value="TreeGrafter"/>
</dbReference>
<dbReference type="GO" id="GO:0005634">
    <property type="term" value="C:nucleus"/>
    <property type="evidence" value="ECO:0007669"/>
    <property type="project" value="TreeGrafter"/>
</dbReference>
<dbReference type="GO" id="GO:0000729">
    <property type="term" value="P:DNA double-strand break processing"/>
    <property type="evidence" value="ECO:0007669"/>
    <property type="project" value="TreeGrafter"/>
</dbReference>
<protein>
    <submittedName>
        <fullName evidence="1">Histone-lysine N-methyltransferase SETMAR</fullName>
    </submittedName>
</protein>
<dbReference type="GO" id="GO:0035861">
    <property type="term" value="C:site of double-strand break"/>
    <property type="evidence" value="ECO:0007669"/>
    <property type="project" value="TreeGrafter"/>
</dbReference>
<dbReference type="PANTHER" id="PTHR46060:SF2">
    <property type="entry name" value="HISTONE-LYSINE N-METHYLTRANSFERASE SETMAR"/>
    <property type="match status" value="1"/>
</dbReference>
<dbReference type="Proteomes" id="UP000053825">
    <property type="component" value="Unassembled WGS sequence"/>
</dbReference>
<dbReference type="GO" id="GO:0031297">
    <property type="term" value="P:replication fork processing"/>
    <property type="evidence" value="ECO:0007669"/>
    <property type="project" value="TreeGrafter"/>
</dbReference>
<dbReference type="GO" id="GO:0044774">
    <property type="term" value="P:mitotic DNA integrity checkpoint signaling"/>
    <property type="evidence" value="ECO:0007669"/>
    <property type="project" value="TreeGrafter"/>
</dbReference>
<evidence type="ECO:0000313" key="2">
    <source>
        <dbReference type="Proteomes" id="UP000053825"/>
    </source>
</evidence>
<dbReference type="AlphaFoldDB" id="A0A0L7RFN8"/>
<keyword evidence="2" id="KW-1185">Reference proteome</keyword>
<dbReference type="EMBL" id="KQ414602">
    <property type="protein sequence ID" value="KOC69665.1"/>
    <property type="molecule type" value="Genomic_DNA"/>
</dbReference>
<dbReference type="GO" id="GO:0044547">
    <property type="term" value="F:DNA topoisomerase binding"/>
    <property type="evidence" value="ECO:0007669"/>
    <property type="project" value="TreeGrafter"/>
</dbReference>
<dbReference type="GO" id="GO:0032259">
    <property type="term" value="P:methylation"/>
    <property type="evidence" value="ECO:0007669"/>
    <property type="project" value="UniProtKB-KW"/>
</dbReference>
<organism evidence="1 2">
    <name type="scientific">Habropoda laboriosa</name>
    <dbReference type="NCBI Taxonomy" id="597456"/>
    <lineage>
        <taxon>Eukaryota</taxon>
        <taxon>Metazoa</taxon>
        <taxon>Ecdysozoa</taxon>
        <taxon>Arthropoda</taxon>
        <taxon>Hexapoda</taxon>
        <taxon>Insecta</taxon>
        <taxon>Pterygota</taxon>
        <taxon>Neoptera</taxon>
        <taxon>Endopterygota</taxon>
        <taxon>Hymenoptera</taxon>
        <taxon>Apocrita</taxon>
        <taxon>Aculeata</taxon>
        <taxon>Apoidea</taxon>
        <taxon>Anthophila</taxon>
        <taxon>Apidae</taxon>
        <taxon>Habropoda</taxon>
    </lineage>
</organism>
<dbReference type="Gene3D" id="3.30.420.10">
    <property type="entry name" value="Ribonuclease H-like superfamily/Ribonuclease H"/>
    <property type="match status" value="1"/>
</dbReference>
<gene>
    <name evidence="1" type="ORF">WH47_08440</name>
</gene>
<keyword evidence="1" id="KW-0489">Methyltransferase</keyword>
<dbReference type="InterPro" id="IPR036397">
    <property type="entry name" value="RNaseH_sf"/>
</dbReference>
<proteinExistence type="predicted"/>
<evidence type="ECO:0000313" key="1">
    <source>
        <dbReference type="EMBL" id="KOC69665.1"/>
    </source>
</evidence>
<dbReference type="GO" id="GO:0046975">
    <property type="term" value="F:histone H3K36 methyltransferase activity"/>
    <property type="evidence" value="ECO:0007669"/>
    <property type="project" value="TreeGrafter"/>
</dbReference>
<dbReference type="STRING" id="597456.A0A0L7RFN8"/>
<dbReference type="InterPro" id="IPR052709">
    <property type="entry name" value="Transposase-MT_Hybrid"/>
</dbReference>
<sequence length="63" mass="7726">QKLHQLGIEVLPHLHYFPDFSPIDFHFFCSLDNFLTQKLRKQEDFESAFLQFLFLRDSDFYVR</sequence>